<feature type="domain" description="FAD-dependent oxidoreductase 2 FAD-binding" evidence="5">
    <location>
        <begin position="6"/>
        <end position="434"/>
    </location>
</feature>
<dbReference type="SUPFAM" id="SSF56425">
    <property type="entry name" value="Succinate dehydrogenase/fumarate reductase flavoprotein, catalytic domain"/>
    <property type="match status" value="1"/>
</dbReference>
<evidence type="ECO:0000256" key="1">
    <source>
        <dbReference type="ARBA" id="ARBA00001974"/>
    </source>
</evidence>
<dbReference type="InterPro" id="IPR036188">
    <property type="entry name" value="FAD/NAD-bd_sf"/>
</dbReference>
<accession>A0A0R3NKP1</accession>
<name>A0A0R3NKP1_9BRAD</name>
<dbReference type="PANTHER" id="PTHR43400">
    <property type="entry name" value="FUMARATE REDUCTASE"/>
    <property type="match status" value="1"/>
</dbReference>
<reference evidence="6 7" key="1">
    <citation type="submission" date="2014-03" db="EMBL/GenBank/DDBJ databases">
        <title>Bradyrhizobium valentinum sp. nov., isolated from effective nodules of Lupinus mariae-josephae, a lupine endemic of basic-lime soils in Eastern Spain.</title>
        <authorList>
            <person name="Duran D."/>
            <person name="Rey L."/>
            <person name="Navarro A."/>
            <person name="Busquets A."/>
            <person name="Imperial J."/>
            <person name="Ruiz-Argueso T."/>
        </authorList>
    </citation>
    <scope>NUCLEOTIDE SEQUENCE [LARGE SCALE GENOMIC DNA]</scope>
    <source>
        <strain evidence="6 7">Ro19</strain>
    </source>
</reference>
<dbReference type="PANTHER" id="PTHR43400:SF7">
    <property type="entry name" value="FAD-DEPENDENT OXIDOREDUCTASE 2 FAD BINDING DOMAIN-CONTAINING PROTEIN"/>
    <property type="match status" value="1"/>
</dbReference>
<dbReference type="NCBIfam" id="TIGR02485">
    <property type="entry name" value="CobZ_N-term"/>
    <property type="match status" value="1"/>
</dbReference>
<dbReference type="Gene3D" id="3.50.50.60">
    <property type="entry name" value="FAD/NAD(P)-binding domain"/>
    <property type="match status" value="1"/>
</dbReference>
<comment type="cofactor">
    <cofactor evidence="1">
        <name>FAD</name>
        <dbReference type="ChEBI" id="CHEBI:57692"/>
    </cofactor>
</comment>
<evidence type="ECO:0000256" key="3">
    <source>
        <dbReference type="ARBA" id="ARBA00022827"/>
    </source>
</evidence>
<dbReference type="InterPro" id="IPR050315">
    <property type="entry name" value="FAD-oxidoreductase_2"/>
</dbReference>
<organism evidence="6 7">
    <name type="scientific">Bradyrhizobium retamae</name>
    <dbReference type="NCBI Taxonomy" id="1300035"/>
    <lineage>
        <taxon>Bacteria</taxon>
        <taxon>Pseudomonadati</taxon>
        <taxon>Pseudomonadota</taxon>
        <taxon>Alphaproteobacteria</taxon>
        <taxon>Hyphomicrobiales</taxon>
        <taxon>Nitrobacteraceae</taxon>
        <taxon>Bradyrhizobium</taxon>
    </lineage>
</organism>
<dbReference type="Proteomes" id="UP000052023">
    <property type="component" value="Unassembled WGS sequence"/>
</dbReference>
<sequence>MTVKFDVLVIGGGNAALCAAISARRAGASVLVLEGAPKFYRGGNTRHTRNMRCAHDAATDILTGPYTEEEFWDDLLRLTGGQTDEELAKFMIRESKDILNWIVEQGVRWQPSLGGTLSLGRTNSFFLGGGRAMLNALYLTAEKLGVEIVYDAEVIDLDIEHGMFLSAKLKQPIDGTSEIRASALVAAAGGFEANIEWLKEYWGEAADNFLIRGTPYNRGSILKMLLDKGVQDIGDPTQCHAVAIDARAPKFDGGIITRHDSVVFGIVVNKHAQRFYDEGEDIWPKRYAIWGRLVAAQPDQIAYIIFDASVRNSFMPTLFPPIEGGSIAELATKLELDPAALEKTIAEFNAAVRSGTFDHTILDDCRTEGITPPKTHWARRIETPPYLAYPVRPGITFTYLGTRVNRQARMVMKDGKPSANMFAAGEIMAGNVLGKGYAAGIGMTIGSVFGRVAGREAAKNARN</sequence>
<keyword evidence="4" id="KW-0560">Oxidoreductase</keyword>
<keyword evidence="7" id="KW-1185">Reference proteome</keyword>
<dbReference type="OrthoDB" id="3178130at2"/>
<protein>
    <submittedName>
        <fullName evidence="6">Tricarballylate dehydrogenase</fullName>
    </submittedName>
</protein>
<dbReference type="AlphaFoldDB" id="A0A0R3NKP1"/>
<dbReference type="SUPFAM" id="SSF51905">
    <property type="entry name" value="FAD/NAD(P)-binding domain"/>
    <property type="match status" value="1"/>
</dbReference>
<evidence type="ECO:0000259" key="5">
    <source>
        <dbReference type="Pfam" id="PF00890"/>
    </source>
</evidence>
<keyword evidence="2" id="KW-0285">Flavoprotein</keyword>
<evidence type="ECO:0000313" key="7">
    <source>
        <dbReference type="Proteomes" id="UP000052023"/>
    </source>
</evidence>
<keyword evidence="3" id="KW-0274">FAD</keyword>
<dbReference type="InterPro" id="IPR027477">
    <property type="entry name" value="Succ_DH/fumarate_Rdtase_cat_sf"/>
</dbReference>
<dbReference type="NCBIfam" id="NF006130">
    <property type="entry name" value="PRK08274.1"/>
    <property type="match status" value="1"/>
</dbReference>
<dbReference type="RefSeq" id="WP_057841402.1">
    <property type="nucleotide sequence ID" value="NZ_LLYA01000001.1"/>
</dbReference>
<comment type="caution">
    <text evidence="6">The sequence shown here is derived from an EMBL/GenBank/DDBJ whole genome shotgun (WGS) entry which is preliminary data.</text>
</comment>
<gene>
    <name evidence="6" type="ORF">CQ13_00930</name>
</gene>
<dbReference type="InterPro" id="IPR012831">
    <property type="entry name" value="CobZ"/>
</dbReference>
<dbReference type="GO" id="GO:0016491">
    <property type="term" value="F:oxidoreductase activity"/>
    <property type="evidence" value="ECO:0007669"/>
    <property type="project" value="UniProtKB-KW"/>
</dbReference>
<evidence type="ECO:0000313" key="6">
    <source>
        <dbReference type="EMBL" id="KRR30518.1"/>
    </source>
</evidence>
<evidence type="ECO:0000256" key="2">
    <source>
        <dbReference type="ARBA" id="ARBA00022630"/>
    </source>
</evidence>
<proteinExistence type="predicted"/>
<dbReference type="InterPro" id="IPR003953">
    <property type="entry name" value="FAD-dep_OxRdtase_2_FAD-bd"/>
</dbReference>
<evidence type="ECO:0000256" key="4">
    <source>
        <dbReference type="ARBA" id="ARBA00023002"/>
    </source>
</evidence>
<dbReference type="Gene3D" id="3.90.700.10">
    <property type="entry name" value="Succinate dehydrogenase/fumarate reductase flavoprotein, catalytic domain"/>
    <property type="match status" value="1"/>
</dbReference>
<dbReference type="EMBL" id="LLYA01000001">
    <property type="protein sequence ID" value="KRR30518.1"/>
    <property type="molecule type" value="Genomic_DNA"/>
</dbReference>
<dbReference type="Pfam" id="PF00890">
    <property type="entry name" value="FAD_binding_2"/>
    <property type="match status" value="1"/>
</dbReference>